<dbReference type="PROSITE" id="PS50262">
    <property type="entry name" value="G_PROTEIN_RECEP_F1_2"/>
    <property type="match status" value="1"/>
</dbReference>
<dbReference type="PROSITE" id="PS00237">
    <property type="entry name" value="G_PROTEIN_RECEP_F1_1"/>
    <property type="match status" value="1"/>
</dbReference>
<keyword evidence="9 11" id="KW-0675">Receptor</keyword>
<evidence type="ECO:0000256" key="1">
    <source>
        <dbReference type="ARBA" id="ARBA00004651"/>
    </source>
</evidence>
<evidence type="ECO:0000256" key="3">
    <source>
        <dbReference type="ARBA" id="ARBA00022606"/>
    </source>
</evidence>
<dbReference type="InterPro" id="IPR017452">
    <property type="entry name" value="GPCR_Rhodpsn_7TM"/>
</dbReference>
<keyword evidence="3 12" id="KW-0716">Sensory transduction</keyword>
<evidence type="ECO:0000256" key="9">
    <source>
        <dbReference type="ARBA" id="ARBA00023170"/>
    </source>
</evidence>
<evidence type="ECO:0000259" key="13">
    <source>
        <dbReference type="PROSITE" id="PS50262"/>
    </source>
</evidence>
<dbReference type="Ensembl" id="ENSLLET00000044582.1">
    <property type="protein sequence ID" value="ENSLLEP00000042872.1"/>
    <property type="gene ID" value="ENSLLEG00000027251.1"/>
</dbReference>
<keyword evidence="4 11" id="KW-0812">Transmembrane</keyword>
<keyword evidence="15" id="KW-1185">Reference proteome</keyword>
<dbReference type="Proteomes" id="UP000694569">
    <property type="component" value="Unplaced"/>
</dbReference>
<feature type="transmembrane region" description="Helical" evidence="12">
    <location>
        <begin position="140"/>
        <end position="162"/>
    </location>
</feature>
<feature type="transmembrane region" description="Helical" evidence="12">
    <location>
        <begin position="242"/>
        <end position="261"/>
    </location>
</feature>
<feature type="domain" description="G-protein coupled receptors family 1 profile" evidence="13">
    <location>
        <begin position="41"/>
        <end position="290"/>
    </location>
</feature>
<comment type="similarity">
    <text evidence="11">Belongs to the G-protein coupled receptor 1 family.</text>
</comment>
<dbReference type="FunFam" id="1.20.1070.10:FF:000001">
    <property type="entry name" value="Olfactory receptor"/>
    <property type="match status" value="1"/>
</dbReference>
<dbReference type="CDD" id="cd13954">
    <property type="entry name" value="7tmA_OR"/>
    <property type="match status" value="1"/>
</dbReference>
<dbReference type="GO" id="GO:0005886">
    <property type="term" value="C:plasma membrane"/>
    <property type="evidence" value="ECO:0007669"/>
    <property type="project" value="UniProtKB-SubCell"/>
</dbReference>
<dbReference type="OrthoDB" id="9975554at2759"/>
<keyword evidence="6 12" id="KW-1133">Transmembrane helix</keyword>
<organism evidence="14 15">
    <name type="scientific">Leptobrachium leishanense</name>
    <name type="common">Leishan spiny toad</name>
    <dbReference type="NCBI Taxonomy" id="445787"/>
    <lineage>
        <taxon>Eukaryota</taxon>
        <taxon>Metazoa</taxon>
        <taxon>Chordata</taxon>
        <taxon>Craniata</taxon>
        <taxon>Vertebrata</taxon>
        <taxon>Euteleostomi</taxon>
        <taxon>Amphibia</taxon>
        <taxon>Batrachia</taxon>
        <taxon>Anura</taxon>
        <taxon>Pelobatoidea</taxon>
        <taxon>Megophryidae</taxon>
        <taxon>Leptobrachium</taxon>
    </lineage>
</organism>
<dbReference type="GeneTree" id="ENSGT01140000282578"/>
<evidence type="ECO:0000256" key="6">
    <source>
        <dbReference type="ARBA" id="ARBA00022989"/>
    </source>
</evidence>
<keyword evidence="7 11" id="KW-0297">G-protein coupled receptor</keyword>
<dbReference type="Gene3D" id="1.20.1070.10">
    <property type="entry name" value="Rhodopsin 7-helix transmembrane proteins"/>
    <property type="match status" value="1"/>
</dbReference>
<dbReference type="PRINTS" id="PR00237">
    <property type="entry name" value="GPCRRHODOPSN"/>
</dbReference>
<evidence type="ECO:0000256" key="12">
    <source>
        <dbReference type="RuleBase" id="RU363047"/>
    </source>
</evidence>
<keyword evidence="10 11" id="KW-0807">Transducer</keyword>
<feature type="transmembrane region" description="Helical" evidence="12">
    <location>
        <begin position="22"/>
        <end position="48"/>
    </location>
</feature>
<evidence type="ECO:0000256" key="11">
    <source>
        <dbReference type="RuleBase" id="RU000688"/>
    </source>
</evidence>
<evidence type="ECO:0000256" key="10">
    <source>
        <dbReference type="ARBA" id="ARBA00023224"/>
    </source>
</evidence>
<dbReference type="GO" id="GO:0004984">
    <property type="term" value="F:olfactory receptor activity"/>
    <property type="evidence" value="ECO:0007669"/>
    <property type="project" value="InterPro"/>
</dbReference>
<dbReference type="Pfam" id="PF13853">
    <property type="entry name" value="7tm_4"/>
    <property type="match status" value="1"/>
</dbReference>
<evidence type="ECO:0000256" key="2">
    <source>
        <dbReference type="ARBA" id="ARBA00022475"/>
    </source>
</evidence>
<comment type="subcellular location">
    <subcellularLocation>
        <location evidence="1 12">Cell membrane</location>
        <topology evidence="1 12">Multi-pass membrane protein</topology>
    </subcellularLocation>
</comment>
<evidence type="ECO:0000256" key="5">
    <source>
        <dbReference type="ARBA" id="ARBA00022725"/>
    </source>
</evidence>
<dbReference type="PRINTS" id="PR00245">
    <property type="entry name" value="OLFACTORYR"/>
</dbReference>
<keyword evidence="5 12" id="KW-0552">Olfaction</keyword>
<dbReference type="PANTHER" id="PTHR26452">
    <property type="entry name" value="OLFACTORY RECEPTOR"/>
    <property type="match status" value="1"/>
</dbReference>
<evidence type="ECO:0000256" key="8">
    <source>
        <dbReference type="ARBA" id="ARBA00023136"/>
    </source>
</evidence>
<name>A0A8C5QV85_9ANUR</name>
<feature type="transmembrane region" description="Helical" evidence="12">
    <location>
        <begin position="197"/>
        <end position="221"/>
    </location>
</feature>
<reference evidence="14" key="1">
    <citation type="submission" date="2025-08" db="UniProtKB">
        <authorList>
            <consortium name="Ensembl"/>
        </authorList>
    </citation>
    <scope>IDENTIFICATION</scope>
</reference>
<reference evidence="14" key="2">
    <citation type="submission" date="2025-09" db="UniProtKB">
        <authorList>
            <consortium name="Ensembl"/>
        </authorList>
    </citation>
    <scope>IDENTIFICATION</scope>
</reference>
<dbReference type="InterPro" id="IPR000725">
    <property type="entry name" value="Olfact_rcpt"/>
</dbReference>
<proteinExistence type="inferred from homology"/>
<keyword evidence="2 12" id="KW-1003">Cell membrane</keyword>
<evidence type="ECO:0000313" key="14">
    <source>
        <dbReference type="Ensembl" id="ENSLLEP00000042872.1"/>
    </source>
</evidence>
<evidence type="ECO:0000256" key="4">
    <source>
        <dbReference type="ARBA" id="ARBA00022692"/>
    </source>
</evidence>
<protein>
    <recommendedName>
        <fullName evidence="12">Olfactory receptor</fullName>
    </recommendedName>
</protein>
<evidence type="ECO:0000313" key="15">
    <source>
        <dbReference type="Proteomes" id="UP000694569"/>
    </source>
</evidence>
<dbReference type="AlphaFoldDB" id="A0A8C5QV85"/>
<accession>A0A8C5QV85</accession>
<dbReference type="SUPFAM" id="SSF81321">
    <property type="entry name" value="Family A G protein-coupled receptor-like"/>
    <property type="match status" value="1"/>
</dbReference>
<evidence type="ECO:0000256" key="7">
    <source>
        <dbReference type="ARBA" id="ARBA00023040"/>
    </source>
</evidence>
<dbReference type="InterPro" id="IPR000276">
    <property type="entry name" value="GPCR_Rhodpsn"/>
</dbReference>
<keyword evidence="8 12" id="KW-0472">Membrane</keyword>
<feature type="transmembrane region" description="Helical" evidence="12">
    <location>
        <begin position="273"/>
        <end position="292"/>
    </location>
</feature>
<dbReference type="GO" id="GO:0004930">
    <property type="term" value="F:G protein-coupled receptor activity"/>
    <property type="evidence" value="ECO:0007669"/>
    <property type="project" value="UniProtKB-KW"/>
</dbReference>
<dbReference type="InterPro" id="IPR050516">
    <property type="entry name" value="Olfactory_GPCR"/>
</dbReference>
<sequence length="311" mass="35188">MEDTNQTDMNGFILLGLSTVPYLQAIFFILFLLMYIVTLLGNASLIVAVTLNPQLQTPMYFFLTNLALIDICFSSTIVPQALVNTLSEDRRISRLGCAIQMFISLSLGATECLLLAVMAFDRYVAICKPLRYHVIMNQRLCVSLITSCWLACTINSLTHVVFTFRLSFCRSHLVNHFFCEIPPVLQISCSDTWFNTIAVYISAVMLVTCSFLLTFISYVHIISTILQTHSSEGRYKTFSTCTSHLIVVSLYYGPIMVMYLHPHSDYSPETDKTISILYTAVTPMFNPIIYGIRNKQVIGTIKAVITRQRQE</sequence>
<feature type="transmembrane region" description="Helical" evidence="12">
    <location>
        <begin position="98"/>
        <end position="120"/>
    </location>
</feature>
<feature type="transmembrane region" description="Helical" evidence="12">
    <location>
        <begin position="60"/>
        <end position="78"/>
    </location>
</feature>